<dbReference type="RefSeq" id="XP_033462597.1">
    <property type="nucleotide sequence ID" value="XM_033599300.1"/>
</dbReference>
<evidence type="ECO:0000313" key="2">
    <source>
        <dbReference type="RefSeq" id="XP_033462597.1"/>
    </source>
</evidence>
<accession>A0A6J3MC12</accession>
<organism evidence="2">
    <name type="scientific">Dissoconium aciculare CBS 342.82</name>
    <dbReference type="NCBI Taxonomy" id="1314786"/>
    <lineage>
        <taxon>Eukaryota</taxon>
        <taxon>Fungi</taxon>
        <taxon>Dikarya</taxon>
        <taxon>Ascomycota</taxon>
        <taxon>Pezizomycotina</taxon>
        <taxon>Dothideomycetes</taxon>
        <taxon>Dothideomycetidae</taxon>
        <taxon>Mycosphaerellales</taxon>
        <taxon>Dissoconiaceae</taxon>
        <taxon>Dissoconium</taxon>
    </lineage>
</organism>
<name>A0A6J3MC12_9PEZI</name>
<dbReference type="Proteomes" id="UP000504637">
    <property type="component" value="Unplaced"/>
</dbReference>
<sequence>MPCSQSSVITVGVILSVAPTQNIITRDGWVRGACHGGWQNRQTDTNHTHKMPRHIVRHAMRHPAACSLVSNNYMDVTMRTTPRRERERKKGLPPKLQISVHSPFTDVSREWHSFCG</sequence>
<reference evidence="2" key="1">
    <citation type="submission" date="2020-01" db="EMBL/GenBank/DDBJ databases">
        <authorList>
            <consortium name="DOE Joint Genome Institute"/>
            <person name="Haridas S."/>
            <person name="Albert R."/>
            <person name="Binder M."/>
            <person name="Bloem J."/>
            <person name="Labutti K."/>
            <person name="Salamov A."/>
            <person name="Andreopoulos B."/>
            <person name="Baker S.E."/>
            <person name="Barry K."/>
            <person name="Bills G."/>
            <person name="Bluhm B.H."/>
            <person name="Cannon C."/>
            <person name="Castanera R."/>
            <person name="Culley D.E."/>
            <person name="Daum C."/>
            <person name="Ezra D."/>
            <person name="Gonzalez J.B."/>
            <person name="Henrissat B."/>
            <person name="Kuo A."/>
            <person name="Liang C."/>
            <person name="Lipzen A."/>
            <person name="Lutzoni F."/>
            <person name="Magnuson J."/>
            <person name="Mondo S."/>
            <person name="Nolan M."/>
            <person name="Ohm R."/>
            <person name="Pangilinan J."/>
            <person name="Park H.-J."/>
            <person name="Ramirez L."/>
            <person name="Alfaro M."/>
            <person name="Sun H."/>
            <person name="Tritt A."/>
            <person name="Yoshinaga Y."/>
            <person name="Zwiers L.-H."/>
            <person name="Turgeon B.G."/>
            <person name="Goodwin S.B."/>
            <person name="Spatafora J.W."/>
            <person name="Crous P.W."/>
            <person name="Grigoriev I.V."/>
        </authorList>
    </citation>
    <scope>NUCLEOTIDE SEQUENCE</scope>
    <source>
        <strain evidence="2">CBS 342.82</strain>
    </source>
</reference>
<reference evidence="2" key="2">
    <citation type="submission" date="2020-04" db="EMBL/GenBank/DDBJ databases">
        <authorList>
            <consortium name="NCBI Genome Project"/>
        </authorList>
    </citation>
    <scope>NUCLEOTIDE SEQUENCE</scope>
    <source>
        <strain evidence="2">CBS 342.82</strain>
    </source>
</reference>
<evidence type="ECO:0000313" key="1">
    <source>
        <dbReference type="Proteomes" id="UP000504637"/>
    </source>
</evidence>
<dbReference type="AlphaFoldDB" id="A0A6J3MC12"/>
<keyword evidence="1" id="KW-1185">Reference proteome</keyword>
<dbReference type="GeneID" id="54357099"/>
<gene>
    <name evidence="2" type="ORF">K489DRAFT_161714</name>
</gene>
<protein>
    <submittedName>
        <fullName evidence="2">Uncharacterized protein</fullName>
    </submittedName>
</protein>
<proteinExistence type="predicted"/>
<reference evidence="2" key="3">
    <citation type="submission" date="2025-08" db="UniProtKB">
        <authorList>
            <consortium name="RefSeq"/>
        </authorList>
    </citation>
    <scope>IDENTIFICATION</scope>
    <source>
        <strain evidence="2">CBS 342.82</strain>
    </source>
</reference>